<sequence length="673" mass="76214">MLIRKKKTPHFFDVVVTDADSIVLTNREEGINFLVSFFKTVRPARNEEYETANNKLQLAMVALEQHKVLKQKLQRAILLLLINTNLNKALTESGVPLAEGFWQELFDRLKHKMLPAIQDPDDFLYVIDRVFYKSDDFKWVEAITQENWIRFFTIIQMPIGVRDKRLQQHVMAAMRILSFQVAQTGLEKEVAAYIPATETGQESPFVKQSFLIHDLQEKLTQDSDNATITHCCALIKDVIQQCAKNIDYIRSQQSTKGASLRQTYTLLILSTRLQRILILNDVLDRDDHFDVGRFVDLFKVLVRNENRKNSIREFVSQGIGYLAYQIAEHKGDKGGKYITSTAKEYRKMVISAMWGGFIICFIAVFKNLLGKLALAPFWQGFMYSVNYSAGFIAIEETGSTLATKQPAFTASAVAASLDTKKQSNRPDLNNLAITVAKVSRSQIASFFGNLVIVFPGTFLLAWLYHLSFNTKIADGDAAYQLLRDQHPWESLSLLYACNTGFFLFVSGIIAGYVQNKIRYGRIGERLVMHPILRLSMAENRRKKLAAYIEKHSGALVGSIALGFFLGMAGIFGKVFGIPFDIRHITISAGNSAIGVYGVGFENIAWQYLLVVFLGVLAIGFVNFLSSFAFAFYVAVKSRGIHLKDYPQFIGILWRYFIHFPSHFILPPRNKANS</sequence>
<dbReference type="Proteomes" id="UP001597511">
    <property type="component" value="Unassembled WGS sequence"/>
</dbReference>
<dbReference type="RefSeq" id="WP_386101990.1">
    <property type="nucleotide sequence ID" value="NZ_JBHUOZ010000003.1"/>
</dbReference>
<dbReference type="PIRSF" id="PIRSF015380">
    <property type="entry name" value="Site-sp_rcmb"/>
    <property type="match status" value="1"/>
</dbReference>
<evidence type="ECO:0000256" key="1">
    <source>
        <dbReference type="ARBA" id="ARBA00004141"/>
    </source>
</evidence>
<organism evidence="6 7">
    <name type="scientific">Terrimonas rubra</name>
    <dbReference type="NCBI Taxonomy" id="1035890"/>
    <lineage>
        <taxon>Bacteria</taxon>
        <taxon>Pseudomonadati</taxon>
        <taxon>Bacteroidota</taxon>
        <taxon>Chitinophagia</taxon>
        <taxon>Chitinophagales</taxon>
        <taxon>Chitinophagaceae</taxon>
        <taxon>Terrimonas</taxon>
    </lineage>
</organism>
<comment type="subcellular location">
    <subcellularLocation>
        <location evidence="1">Membrane</location>
        <topology evidence="1">Multi-pass membrane protein</topology>
    </subcellularLocation>
</comment>
<accession>A0ABW6A9A4</accession>
<name>A0ABW6A9A4_9BACT</name>
<dbReference type="InterPro" id="IPR011385">
    <property type="entry name" value="Site-sp_rcmbase"/>
</dbReference>
<gene>
    <name evidence="6" type="ORF">ACFS6H_17500</name>
</gene>
<protein>
    <submittedName>
        <fullName evidence="6">Site-specific recombinase</fullName>
    </submittedName>
</protein>
<evidence type="ECO:0000256" key="4">
    <source>
        <dbReference type="ARBA" id="ARBA00023136"/>
    </source>
</evidence>
<feature type="transmembrane region" description="Helical" evidence="5">
    <location>
        <begin position="552"/>
        <end position="572"/>
    </location>
</feature>
<proteinExistence type="predicted"/>
<reference evidence="7" key="1">
    <citation type="journal article" date="2019" name="Int. J. Syst. Evol. Microbiol.">
        <title>The Global Catalogue of Microorganisms (GCM) 10K type strain sequencing project: providing services to taxonomists for standard genome sequencing and annotation.</title>
        <authorList>
            <consortium name="The Broad Institute Genomics Platform"/>
            <consortium name="The Broad Institute Genome Sequencing Center for Infectious Disease"/>
            <person name="Wu L."/>
            <person name="Ma J."/>
        </authorList>
    </citation>
    <scope>NUCLEOTIDE SEQUENCE [LARGE SCALE GENOMIC DNA]</scope>
    <source>
        <strain evidence="7">KCTC 23299</strain>
    </source>
</reference>
<keyword evidence="4 5" id="KW-0472">Membrane</keyword>
<dbReference type="Gene3D" id="1.20.1080.10">
    <property type="entry name" value="Glycerol uptake facilitator protein"/>
    <property type="match status" value="1"/>
</dbReference>
<feature type="transmembrane region" description="Helical" evidence="5">
    <location>
        <begin position="607"/>
        <end position="635"/>
    </location>
</feature>
<evidence type="ECO:0000313" key="6">
    <source>
        <dbReference type="EMBL" id="MFD2921521.1"/>
    </source>
</evidence>
<evidence type="ECO:0000256" key="5">
    <source>
        <dbReference type="SAM" id="Phobius"/>
    </source>
</evidence>
<dbReference type="EMBL" id="JBHUOZ010000003">
    <property type="protein sequence ID" value="MFD2921521.1"/>
    <property type="molecule type" value="Genomic_DNA"/>
</dbReference>
<dbReference type="InterPro" id="IPR023271">
    <property type="entry name" value="Aquaporin-like"/>
</dbReference>
<keyword evidence="3 5" id="KW-1133">Transmembrane helix</keyword>
<evidence type="ECO:0000256" key="2">
    <source>
        <dbReference type="ARBA" id="ARBA00022692"/>
    </source>
</evidence>
<keyword evidence="7" id="KW-1185">Reference proteome</keyword>
<comment type="caution">
    <text evidence="6">The sequence shown here is derived from an EMBL/GenBank/DDBJ whole genome shotgun (WGS) entry which is preliminary data.</text>
</comment>
<feature type="transmembrane region" description="Helical" evidence="5">
    <location>
        <begin position="377"/>
        <end position="394"/>
    </location>
</feature>
<feature type="transmembrane region" description="Helical" evidence="5">
    <location>
        <begin position="493"/>
        <end position="513"/>
    </location>
</feature>
<dbReference type="Pfam" id="PF10136">
    <property type="entry name" value="SpecificRecomb"/>
    <property type="match status" value="1"/>
</dbReference>
<evidence type="ECO:0000256" key="3">
    <source>
        <dbReference type="ARBA" id="ARBA00022989"/>
    </source>
</evidence>
<evidence type="ECO:0000313" key="7">
    <source>
        <dbReference type="Proteomes" id="UP001597511"/>
    </source>
</evidence>
<keyword evidence="2 5" id="KW-0812">Transmembrane</keyword>
<feature type="transmembrane region" description="Helical" evidence="5">
    <location>
        <begin position="348"/>
        <end position="365"/>
    </location>
</feature>
<feature type="transmembrane region" description="Helical" evidence="5">
    <location>
        <begin position="446"/>
        <end position="464"/>
    </location>
</feature>